<evidence type="ECO:0008006" key="4">
    <source>
        <dbReference type="Google" id="ProtNLM"/>
    </source>
</evidence>
<evidence type="ECO:0000256" key="1">
    <source>
        <dbReference type="SAM" id="MobiDB-lite"/>
    </source>
</evidence>
<protein>
    <recommendedName>
        <fullName evidence="4">Cytoplasmic protein</fullName>
    </recommendedName>
</protein>
<sequence length="237" mass="26502">MSQGPLMPKATAVWLVENTSLAFEQIAEFCKLHPLEVKGIADGEVAAGIKGLDPITTGQLTRDEIERAQRVPNYKLKVAVSKVKLPEVKRTTKGPRYTPLSRRQDRPNAILWLLRNHPELKDAQIIRLVGTTKSTIQQIRERTHWNSASLQPMDPVTLGLCTQIDLDFEVQRSAKDRPANLPADGGATLLPTEISTATDYTETDDHHRSVRDEKLNADSVFAKLKGMRNTDDEDDED</sequence>
<gene>
    <name evidence="2" type="ORF">SAMN05192565_112127</name>
</gene>
<dbReference type="InterPro" id="IPR010421">
    <property type="entry name" value="TrcR"/>
</dbReference>
<reference evidence="3" key="1">
    <citation type="submission" date="2016-10" db="EMBL/GenBank/DDBJ databases">
        <authorList>
            <person name="Varghese N."/>
            <person name="Submissions S."/>
        </authorList>
    </citation>
    <scope>NUCLEOTIDE SEQUENCE [LARGE SCALE GENOMIC DNA]</scope>
    <source>
        <strain evidence="3">Gh-105</strain>
    </source>
</reference>
<organism evidence="2 3">
    <name type="scientific">Methylobacterium gossipiicola</name>
    <dbReference type="NCBI Taxonomy" id="582675"/>
    <lineage>
        <taxon>Bacteria</taxon>
        <taxon>Pseudomonadati</taxon>
        <taxon>Pseudomonadota</taxon>
        <taxon>Alphaproteobacteria</taxon>
        <taxon>Hyphomicrobiales</taxon>
        <taxon>Methylobacteriaceae</taxon>
        <taxon>Methylobacterium</taxon>
    </lineage>
</organism>
<feature type="region of interest" description="Disordered" evidence="1">
    <location>
        <begin position="177"/>
        <end position="215"/>
    </location>
</feature>
<dbReference type="EMBL" id="FOPM01000012">
    <property type="protein sequence ID" value="SFG82731.1"/>
    <property type="molecule type" value="Genomic_DNA"/>
</dbReference>
<evidence type="ECO:0000313" key="2">
    <source>
        <dbReference type="EMBL" id="SFG82731.1"/>
    </source>
</evidence>
<dbReference type="STRING" id="582675.SAMN05192565_112127"/>
<dbReference type="AlphaFoldDB" id="A0A1I2V6H2"/>
<dbReference type="Pfam" id="PF06242">
    <property type="entry name" value="TrcR"/>
    <property type="match status" value="1"/>
</dbReference>
<accession>A0A1I2V6H2</accession>
<keyword evidence="3" id="KW-1185">Reference proteome</keyword>
<evidence type="ECO:0000313" key="3">
    <source>
        <dbReference type="Proteomes" id="UP000199229"/>
    </source>
</evidence>
<dbReference type="OrthoDB" id="9789843at2"/>
<proteinExistence type="predicted"/>
<dbReference type="RefSeq" id="WP_091972234.1">
    <property type="nucleotide sequence ID" value="NZ_FOPM01000012.1"/>
</dbReference>
<dbReference type="Proteomes" id="UP000199229">
    <property type="component" value="Unassembled WGS sequence"/>
</dbReference>
<feature type="compositionally biased region" description="Basic and acidic residues" evidence="1">
    <location>
        <begin position="203"/>
        <end position="215"/>
    </location>
</feature>
<name>A0A1I2V6H2_9HYPH</name>